<dbReference type="Proteomes" id="UP000024635">
    <property type="component" value="Unassembled WGS sequence"/>
</dbReference>
<dbReference type="EMBL" id="JARK01001343">
    <property type="protein sequence ID" value="EYC28677.1"/>
    <property type="molecule type" value="Genomic_DNA"/>
</dbReference>
<evidence type="ECO:0000313" key="4">
    <source>
        <dbReference type="Proteomes" id="UP000024635"/>
    </source>
</evidence>
<organism evidence="3 4">
    <name type="scientific">Ancylostoma ceylanicum</name>
    <dbReference type="NCBI Taxonomy" id="53326"/>
    <lineage>
        <taxon>Eukaryota</taxon>
        <taxon>Metazoa</taxon>
        <taxon>Ecdysozoa</taxon>
        <taxon>Nematoda</taxon>
        <taxon>Chromadorea</taxon>
        <taxon>Rhabditida</taxon>
        <taxon>Rhabditina</taxon>
        <taxon>Rhabditomorpha</taxon>
        <taxon>Strongyloidea</taxon>
        <taxon>Ancylostomatidae</taxon>
        <taxon>Ancylostomatinae</taxon>
        <taxon>Ancylostoma</taxon>
    </lineage>
</organism>
<dbReference type="Pfam" id="PF05694">
    <property type="entry name" value="SBP56"/>
    <property type="match status" value="1"/>
</dbReference>
<dbReference type="SUPFAM" id="SSF63825">
    <property type="entry name" value="YWTD domain"/>
    <property type="match status" value="1"/>
</dbReference>
<dbReference type="OrthoDB" id="10252446at2759"/>
<accession>A0A016VNR8</accession>
<sequence>MFHISSVSESFGSQLHVWQISPGILKESIELGPFDGCLTTTVRFLHNPECNHAFACSAVGSSVFHLHMNSVNGKWSADKVFQVQPIQVENWLSSEMPALLTDLVISMNDKFAYVAGWLHGCVWQLDISDPFRTSAMNKVVLGGLLGGISDAFVKSPSIIQLDRSHQFGFATIGRVTPRRTTCIRGTIFRGGPAFLQLSVDGKRLYVGNSFYKQWDAQFYPELIANGGQIARIDIDSAGKMSLSDSFLIDLKDMEGGPFLARDLRFFNGDSTSDNFL</sequence>
<dbReference type="AlphaFoldDB" id="A0A016VNR8"/>
<dbReference type="PANTHER" id="PTHR23300:SF3">
    <property type="entry name" value="SELENIUM-BINDING PROTEIN-RELATED"/>
    <property type="match status" value="1"/>
</dbReference>
<dbReference type="InterPro" id="IPR008826">
    <property type="entry name" value="Se-bd"/>
</dbReference>
<gene>
    <name evidence="3" type="primary">Acey_s0007.g3352</name>
    <name evidence="3" type="synonym">Acey-R11G10.2</name>
    <name evidence="3" type="ORF">Y032_0007g3352</name>
</gene>
<evidence type="ECO:0000313" key="3">
    <source>
        <dbReference type="EMBL" id="EYC28677.1"/>
    </source>
</evidence>
<comment type="similarity">
    <text evidence="1">Belongs to the selenium-binding protein family.</text>
</comment>
<evidence type="ECO:0000256" key="2">
    <source>
        <dbReference type="ARBA" id="ARBA00023266"/>
    </source>
</evidence>
<keyword evidence="2" id="KW-0711">Selenium</keyword>
<proteinExistence type="inferred from homology"/>
<dbReference type="PANTHER" id="PTHR23300">
    <property type="entry name" value="METHANETHIOL OXIDASE"/>
    <property type="match status" value="1"/>
</dbReference>
<name>A0A016VNR8_9BILA</name>
<evidence type="ECO:0000256" key="1">
    <source>
        <dbReference type="ARBA" id="ARBA00005606"/>
    </source>
</evidence>
<reference evidence="4" key="1">
    <citation type="journal article" date="2015" name="Nat. Genet.">
        <title>The genome and transcriptome of the zoonotic hookworm Ancylostoma ceylanicum identify infection-specific gene families.</title>
        <authorList>
            <person name="Schwarz E.M."/>
            <person name="Hu Y."/>
            <person name="Antoshechkin I."/>
            <person name="Miller M.M."/>
            <person name="Sternberg P.W."/>
            <person name="Aroian R.V."/>
        </authorList>
    </citation>
    <scope>NUCLEOTIDE SEQUENCE</scope>
    <source>
        <strain evidence="4">HY135</strain>
    </source>
</reference>
<dbReference type="GO" id="GO:0008430">
    <property type="term" value="F:selenium binding"/>
    <property type="evidence" value="ECO:0007669"/>
    <property type="project" value="InterPro"/>
</dbReference>
<dbReference type="STRING" id="53326.A0A016VNR8"/>
<comment type="caution">
    <text evidence="3">The sequence shown here is derived from an EMBL/GenBank/DDBJ whole genome shotgun (WGS) entry which is preliminary data.</text>
</comment>
<evidence type="ECO:0008006" key="5">
    <source>
        <dbReference type="Google" id="ProtNLM"/>
    </source>
</evidence>
<protein>
    <recommendedName>
        <fullName evidence="5">Selenium binding protein</fullName>
    </recommendedName>
</protein>
<keyword evidence="4" id="KW-1185">Reference proteome</keyword>